<keyword evidence="3 6" id="KW-0853">WD repeat</keyword>
<dbReference type="PANTHER" id="PTHR22842:SF3">
    <property type="entry name" value="WD REPEAT DOMAIN-CONTAINING PROTEIN 83"/>
    <property type="match status" value="1"/>
</dbReference>
<dbReference type="SUPFAM" id="SSF50978">
    <property type="entry name" value="WD40 repeat-like"/>
    <property type="match status" value="1"/>
</dbReference>
<evidence type="ECO:0000256" key="4">
    <source>
        <dbReference type="ARBA" id="ARBA00022737"/>
    </source>
</evidence>
<evidence type="ECO:0000256" key="6">
    <source>
        <dbReference type="PROSITE-ProRule" id="PRU00221"/>
    </source>
</evidence>
<dbReference type="GO" id="GO:0000398">
    <property type="term" value="P:mRNA splicing, via spliceosome"/>
    <property type="evidence" value="ECO:0007669"/>
    <property type="project" value="TreeGrafter"/>
</dbReference>
<keyword evidence="2" id="KW-0963">Cytoplasm</keyword>
<dbReference type="PROSITE" id="PS50294">
    <property type="entry name" value="WD_REPEATS_REGION"/>
    <property type="match status" value="2"/>
</dbReference>
<dbReference type="PANTHER" id="PTHR22842">
    <property type="entry name" value="WD40 REPEAT PROTEIN"/>
    <property type="match status" value="1"/>
</dbReference>
<evidence type="ECO:0000256" key="1">
    <source>
        <dbReference type="ARBA" id="ARBA00004496"/>
    </source>
</evidence>
<evidence type="ECO:0000256" key="5">
    <source>
        <dbReference type="ARBA" id="ARBA00038145"/>
    </source>
</evidence>
<dbReference type="InterPro" id="IPR051980">
    <property type="entry name" value="WD_repeat_MORG1"/>
</dbReference>
<feature type="repeat" description="WD" evidence="6">
    <location>
        <begin position="101"/>
        <end position="151"/>
    </location>
</feature>
<dbReference type="PRINTS" id="PR00320">
    <property type="entry name" value="GPROTEINBRPT"/>
</dbReference>
<dbReference type="OrthoDB" id="1068471at2759"/>
<dbReference type="Gene3D" id="2.130.10.10">
    <property type="entry name" value="YVTN repeat-like/Quinoprotein amine dehydrogenase"/>
    <property type="match status" value="1"/>
</dbReference>
<sequence length="341" mass="37208">MSAADKITYPDQLRHTLHGHTGPVNTVRYNHTYKYCLSGGSDKTIRLWNPVTGALVKGYEGSRMEVLGLDIAPDNATFTSCGQEKDLYLWDVPTGHILRKFSGHYGRINTVRFSGSVQPGVRNSGSSVILSGSFDSKVMIWDVRSQNRAPIQTLQEGRDSVTSIEVPPLSSAEGGGGLGQVVVGGVDGTVRTYDVRMGKMVEDVIAAPVTSIVLSPTTPRETILVASLDSKVRLMDRSNGQMLNTFGGPDNPTPSRATFENTSYRSKVAFGYGERSVLAGDEKGGLWVWDIVSAKTVTPDQEPRKVHEKVITWIEHHPTRADEMLTASADGTIKVWESKKE</sequence>
<dbReference type="Proteomes" id="UP000812966">
    <property type="component" value="Unassembled WGS sequence"/>
</dbReference>
<comment type="subcellular location">
    <subcellularLocation>
        <location evidence="1">Cytoplasm</location>
    </subcellularLocation>
</comment>
<dbReference type="InterPro" id="IPR036322">
    <property type="entry name" value="WD40_repeat_dom_sf"/>
</dbReference>
<evidence type="ECO:0000313" key="7">
    <source>
        <dbReference type="EMBL" id="KAG7529437.1"/>
    </source>
</evidence>
<comment type="caution">
    <text evidence="7">The sequence shown here is derived from an EMBL/GenBank/DDBJ whole genome shotgun (WGS) entry which is preliminary data.</text>
</comment>
<name>A0A8K0JGX9_9TREE</name>
<dbReference type="EMBL" id="JABELV010000150">
    <property type="protein sequence ID" value="KAG7529437.1"/>
    <property type="molecule type" value="Genomic_DNA"/>
</dbReference>
<gene>
    <name evidence="7" type="ORF">FFLO_05665</name>
</gene>
<dbReference type="SMART" id="SM00320">
    <property type="entry name" value="WD40"/>
    <property type="match status" value="6"/>
</dbReference>
<dbReference type="PROSITE" id="PS50082">
    <property type="entry name" value="WD_REPEATS_2"/>
    <property type="match status" value="4"/>
</dbReference>
<proteinExistence type="inferred from homology"/>
<dbReference type="GO" id="GO:0071013">
    <property type="term" value="C:catalytic step 2 spliceosome"/>
    <property type="evidence" value="ECO:0007669"/>
    <property type="project" value="TreeGrafter"/>
</dbReference>
<feature type="repeat" description="WD" evidence="6">
    <location>
        <begin position="59"/>
        <end position="100"/>
    </location>
</feature>
<dbReference type="AlphaFoldDB" id="A0A8K0JGX9"/>
<dbReference type="Pfam" id="PF00400">
    <property type="entry name" value="WD40"/>
    <property type="match status" value="4"/>
</dbReference>
<dbReference type="InterPro" id="IPR019775">
    <property type="entry name" value="WD40_repeat_CS"/>
</dbReference>
<dbReference type="InterPro" id="IPR015943">
    <property type="entry name" value="WD40/YVTN_repeat-like_dom_sf"/>
</dbReference>
<dbReference type="PROSITE" id="PS00678">
    <property type="entry name" value="WD_REPEATS_1"/>
    <property type="match status" value="2"/>
</dbReference>
<protein>
    <submittedName>
        <fullName evidence="7">Uncharacterized protein</fullName>
    </submittedName>
</protein>
<evidence type="ECO:0000256" key="3">
    <source>
        <dbReference type="ARBA" id="ARBA00022574"/>
    </source>
</evidence>
<organism evidence="7 8">
    <name type="scientific">Filobasidium floriforme</name>
    <dbReference type="NCBI Taxonomy" id="5210"/>
    <lineage>
        <taxon>Eukaryota</taxon>
        <taxon>Fungi</taxon>
        <taxon>Dikarya</taxon>
        <taxon>Basidiomycota</taxon>
        <taxon>Agaricomycotina</taxon>
        <taxon>Tremellomycetes</taxon>
        <taxon>Filobasidiales</taxon>
        <taxon>Filobasidiaceae</taxon>
        <taxon>Filobasidium</taxon>
    </lineage>
</organism>
<keyword evidence="4" id="KW-0677">Repeat</keyword>
<dbReference type="GO" id="GO:0005737">
    <property type="term" value="C:cytoplasm"/>
    <property type="evidence" value="ECO:0007669"/>
    <property type="project" value="UniProtKB-SubCell"/>
</dbReference>
<feature type="repeat" description="WD" evidence="6">
    <location>
        <begin position="304"/>
        <end position="341"/>
    </location>
</feature>
<keyword evidence="8" id="KW-1185">Reference proteome</keyword>
<dbReference type="InterPro" id="IPR020472">
    <property type="entry name" value="WD40_PAC1"/>
</dbReference>
<feature type="repeat" description="WD" evidence="6">
    <location>
        <begin position="17"/>
        <end position="49"/>
    </location>
</feature>
<evidence type="ECO:0000313" key="8">
    <source>
        <dbReference type="Proteomes" id="UP000812966"/>
    </source>
</evidence>
<evidence type="ECO:0000256" key="2">
    <source>
        <dbReference type="ARBA" id="ARBA00022490"/>
    </source>
</evidence>
<reference evidence="7" key="1">
    <citation type="submission" date="2020-04" db="EMBL/GenBank/DDBJ databases">
        <title>Analysis of mating type loci in Filobasidium floriforme.</title>
        <authorList>
            <person name="Nowrousian M."/>
        </authorList>
    </citation>
    <scope>NUCLEOTIDE SEQUENCE</scope>
    <source>
        <strain evidence="7">CBS 6242</strain>
    </source>
</reference>
<dbReference type="InterPro" id="IPR001680">
    <property type="entry name" value="WD40_rpt"/>
</dbReference>
<accession>A0A8K0JGX9</accession>
<comment type="similarity">
    <text evidence="5">Belongs to the WD repeat MORG1 family.</text>
</comment>